<dbReference type="Gene3D" id="3.60.10.10">
    <property type="entry name" value="Endonuclease/exonuclease/phosphatase"/>
    <property type="match status" value="1"/>
</dbReference>
<evidence type="ECO:0000313" key="2">
    <source>
        <dbReference type="EMBL" id="KAH8019398.1"/>
    </source>
</evidence>
<sequence>MALQKTHTEKIKLPGYSTLAHILRMAILVKKTITVQVHKIADSDIEHTMVEILPTRKNQKSLYIANLYSPPREQLHHYDVFVRELCKRINGNRLIVVGDFKPHMPPGATTTPPRKGHGFTTLHSNKPTPSRLRPQPSSPGWMRGGPFRMLERVRLWCLQPAGEDLRAEDAWPGFRQILALL</sequence>
<comment type="caution">
    <text evidence="2">The sequence shown here is derived from an EMBL/GenBank/DDBJ whole genome shotgun (WGS) entry which is preliminary data.</text>
</comment>
<feature type="region of interest" description="Disordered" evidence="1">
    <location>
        <begin position="104"/>
        <end position="141"/>
    </location>
</feature>
<name>A0A9J6DC56_RHIMP</name>
<dbReference type="AlphaFoldDB" id="A0A9J6DC56"/>
<reference evidence="2" key="2">
    <citation type="submission" date="2021-09" db="EMBL/GenBank/DDBJ databases">
        <authorList>
            <person name="Jia N."/>
            <person name="Wang J."/>
            <person name="Shi W."/>
            <person name="Du L."/>
            <person name="Sun Y."/>
            <person name="Zhan W."/>
            <person name="Jiang J."/>
            <person name="Wang Q."/>
            <person name="Zhang B."/>
            <person name="Ji P."/>
            <person name="Sakyi L.B."/>
            <person name="Cui X."/>
            <person name="Yuan T."/>
            <person name="Jiang B."/>
            <person name="Yang W."/>
            <person name="Lam T.T.-Y."/>
            <person name="Chang Q."/>
            <person name="Ding S."/>
            <person name="Wang X."/>
            <person name="Zhu J."/>
            <person name="Ruan X."/>
            <person name="Zhao L."/>
            <person name="Wei J."/>
            <person name="Que T."/>
            <person name="Du C."/>
            <person name="Cheng J."/>
            <person name="Dai P."/>
            <person name="Han X."/>
            <person name="Huang E."/>
            <person name="Gao Y."/>
            <person name="Liu J."/>
            <person name="Shao H."/>
            <person name="Ye R."/>
            <person name="Li L."/>
            <person name="Wei W."/>
            <person name="Wang X."/>
            <person name="Wang C."/>
            <person name="Huo Q."/>
            <person name="Li W."/>
            <person name="Guo W."/>
            <person name="Chen H."/>
            <person name="Chen S."/>
            <person name="Zhou L."/>
            <person name="Zhou L."/>
            <person name="Ni X."/>
            <person name="Tian J."/>
            <person name="Zhou Y."/>
            <person name="Sheng Y."/>
            <person name="Liu T."/>
            <person name="Pan Y."/>
            <person name="Xia L."/>
            <person name="Li J."/>
            <person name="Zhao F."/>
            <person name="Cao W."/>
        </authorList>
    </citation>
    <scope>NUCLEOTIDE SEQUENCE</scope>
    <source>
        <strain evidence="2">Rmic-2018</strain>
        <tissue evidence="2">Larvae</tissue>
    </source>
</reference>
<dbReference type="SUPFAM" id="SSF56219">
    <property type="entry name" value="DNase I-like"/>
    <property type="match status" value="1"/>
</dbReference>
<organism evidence="2 3">
    <name type="scientific">Rhipicephalus microplus</name>
    <name type="common">Cattle tick</name>
    <name type="synonym">Boophilus microplus</name>
    <dbReference type="NCBI Taxonomy" id="6941"/>
    <lineage>
        <taxon>Eukaryota</taxon>
        <taxon>Metazoa</taxon>
        <taxon>Ecdysozoa</taxon>
        <taxon>Arthropoda</taxon>
        <taxon>Chelicerata</taxon>
        <taxon>Arachnida</taxon>
        <taxon>Acari</taxon>
        <taxon>Parasitiformes</taxon>
        <taxon>Ixodida</taxon>
        <taxon>Ixodoidea</taxon>
        <taxon>Ixodidae</taxon>
        <taxon>Rhipicephalinae</taxon>
        <taxon>Rhipicephalus</taxon>
        <taxon>Boophilus</taxon>
    </lineage>
</organism>
<dbReference type="EMBL" id="JABSTU010000010">
    <property type="protein sequence ID" value="KAH8019398.1"/>
    <property type="molecule type" value="Genomic_DNA"/>
</dbReference>
<dbReference type="Proteomes" id="UP000821866">
    <property type="component" value="Chromosome 8"/>
</dbReference>
<proteinExistence type="predicted"/>
<keyword evidence="3" id="KW-1185">Reference proteome</keyword>
<dbReference type="InterPro" id="IPR036691">
    <property type="entry name" value="Endo/exonu/phosph_ase_sf"/>
</dbReference>
<gene>
    <name evidence="2" type="ORF">HPB51_019371</name>
</gene>
<protein>
    <recommendedName>
        <fullName evidence="4">Endonuclease/exonuclease/phosphatase domain-containing protein</fullName>
    </recommendedName>
</protein>
<reference evidence="2" key="1">
    <citation type="journal article" date="2020" name="Cell">
        <title>Large-Scale Comparative Analyses of Tick Genomes Elucidate Their Genetic Diversity and Vector Capacities.</title>
        <authorList>
            <consortium name="Tick Genome and Microbiome Consortium (TIGMIC)"/>
            <person name="Jia N."/>
            <person name="Wang J."/>
            <person name="Shi W."/>
            <person name="Du L."/>
            <person name="Sun Y."/>
            <person name="Zhan W."/>
            <person name="Jiang J.F."/>
            <person name="Wang Q."/>
            <person name="Zhang B."/>
            <person name="Ji P."/>
            <person name="Bell-Sakyi L."/>
            <person name="Cui X.M."/>
            <person name="Yuan T.T."/>
            <person name="Jiang B.G."/>
            <person name="Yang W.F."/>
            <person name="Lam T.T."/>
            <person name="Chang Q.C."/>
            <person name="Ding S.J."/>
            <person name="Wang X.J."/>
            <person name="Zhu J.G."/>
            <person name="Ruan X.D."/>
            <person name="Zhao L."/>
            <person name="Wei J.T."/>
            <person name="Ye R.Z."/>
            <person name="Que T.C."/>
            <person name="Du C.H."/>
            <person name="Zhou Y.H."/>
            <person name="Cheng J.X."/>
            <person name="Dai P.F."/>
            <person name="Guo W.B."/>
            <person name="Han X.H."/>
            <person name="Huang E.J."/>
            <person name="Li L.F."/>
            <person name="Wei W."/>
            <person name="Gao Y.C."/>
            <person name="Liu J.Z."/>
            <person name="Shao H.Z."/>
            <person name="Wang X."/>
            <person name="Wang C.C."/>
            <person name="Yang T.C."/>
            <person name="Huo Q.B."/>
            <person name="Li W."/>
            <person name="Chen H.Y."/>
            <person name="Chen S.E."/>
            <person name="Zhou L.G."/>
            <person name="Ni X.B."/>
            <person name="Tian J.H."/>
            <person name="Sheng Y."/>
            <person name="Liu T."/>
            <person name="Pan Y.S."/>
            <person name="Xia L.Y."/>
            <person name="Li J."/>
            <person name="Zhao F."/>
            <person name="Cao W.C."/>
        </authorList>
    </citation>
    <scope>NUCLEOTIDE SEQUENCE</scope>
    <source>
        <strain evidence="2">Rmic-2018</strain>
    </source>
</reference>
<evidence type="ECO:0000313" key="3">
    <source>
        <dbReference type="Proteomes" id="UP000821866"/>
    </source>
</evidence>
<accession>A0A9J6DC56</accession>
<evidence type="ECO:0008006" key="4">
    <source>
        <dbReference type="Google" id="ProtNLM"/>
    </source>
</evidence>
<evidence type="ECO:0000256" key="1">
    <source>
        <dbReference type="SAM" id="MobiDB-lite"/>
    </source>
</evidence>